<accession>A0AA51UMQ3</accession>
<proteinExistence type="predicted"/>
<reference evidence="1 2" key="1">
    <citation type="submission" date="2023-08" db="EMBL/GenBank/DDBJ databases">
        <title>Methanolobus mangrovi sp. nov. and Methanolobus sediminis sp. nov, two novel methylotrophic methanogens isolated from mangrove sediments in China.</title>
        <authorList>
            <person name="Zhou J."/>
        </authorList>
    </citation>
    <scope>NUCLEOTIDE SEQUENCE [LARGE SCALE GENOMIC DNA]</scope>
    <source>
        <strain evidence="1 2">FTZ6</strain>
        <plasmid evidence="1 2">pFTZ6-02</plasmid>
    </source>
</reference>
<dbReference type="AlphaFoldDB" id="A0AA51UMQ3"/>
<geneLocation type="plasmid" evidence="1 2">
    <name>pFTZ6-02</name>
</geneLocation>
<sequence>MKAINQTHGNCKDSVFVGAADSLSYAPNTEGLSYVSVKGDIGQSTLDNAFDDGLVFDPKRTRLNRGNFAVPGKGQTPDYCHMPYIAGLKGDGSGAKEIYVSCKLARCPDCYRLWVDNEVYQNAVLLEAYSLVSGSRPFRAVGSIPADMEITLKDLRNKRRSMKDRLKRQGITAIFSLDHPFRIKNSVKGAIKDILAIRRADNSEVASGALWEFLLNEANLEAINEQLGTEFPSWRHCVDLSPHTHFLLFDDCGGYQKITGDKDIFIKKLTKPNVLLESVKDVVKHMKYLFTHCEILVNAGKCRSKPSGVSGGLYNFNPSEYLTDDELQRVKESVLEVLNENRTKPLIELKDGTLGYSGEPDEDNLIDDGYLPLSEFVPYSAIEAEAIDAWIAHVPNEDNKIYCEYLINRYRAILSDDTIPQKMRRLFTRDLMKPPDSFVIERCTNIAEAMQK</sequence>
<dbReference type="GeneID" id="84233811"/>
<evidence type="ECO:0000313" key="1">
    <source>
        <dbReference type="EMBL" id="WMW26482.1"/>
    </source>
</evidence>
<gene>
    <name evidence="1" type="ORF">RE474_13800</name>
</gene>
<dbReference type="KEGG" id="mseb:RE474_13800"/>
<protein>
    <submittedName>
        <fullName evidence="1">Uncharacterized protein</fullName>
    </submittedName>
</protein>
<dbReference type="EMBL" id="CP133593">
    <property type="protein sequence ID" value="WMW26482.1"/>
    <property type="molecule type" value="Genomic_DNA"/>
</dbReference>
<dbReference type="Proteomes" id="UP001182908">
    <property type="component" value="Plasmid pFTZ6-02"/>
</dbReference>
<evidence type="ECO:0000313" key="2">
    <source>
        <dbReference type="Proteomes" id="UP001182908"/>
    </source>
</evidence>
<dbReference type="RefSeq" id="WP_309312277.1">
    <property type="nucleotide sequence ID" value="NZ_CP133593.1"/>
</dbReference>
<name>A0AA51UMQ3_9EURY</name>
<organism evidence="1 2">
    <name type="scientific">Methanolobus sediminis</name>
    <dbReference type="NCBI Taxonomy" id="3072978"/>
    <lineage>
        <taxon>Archaea</taxon>
        <taxon>Methanobacteriati</taxon>
        <taxon>Methanobacteriota</taxon>
        <taxon>Stenosarchaea group</taxon>
        <taxon>Methanomicrobia</taxon>
        <taxon>Methanosarcinales</taxon>
        <taxon>Methanosarcinaceae</taxon>
        <taxon>Methanolobus</taxon>
    </lineage>
</organism>
<keyword evidence="2" id="KW-1185">Reference proteome</keyword>
<keyword evidence="1" id="KW-0614">Plasmid</keyword>